<dbReference type="EMBL" id="JAMLDX010000002">
    <property type="protein sequence ID" value="MCP3729684.1"/>
    <property type="molecule type" value="Genomic_DNA"/>
</dbReference>
<accession>A0A9X2KJP0</accession>
<feature type="transmembrane region" description="Helical" evidence="1">
    <location>
        <begin position="212"/>
        <end position="236"/>
    </location>
</feature>
<dbReference type="AlphaFoldDB" id="A0A9X2KJP0"/>
<feature type="transmembrane region" description="Helical" evidence="1">
    <location>
        <begin position="266"/>
        <end position="285"/>
    </location>
</feature>
<keyword evidence="3" id="KW-1185">Reference proteome</keyword>
<dbReference type="Proteomes" id="UP001139451">
    <property type="component" value="Unassembled WGS sequence"/>
</dbReference>
<feature type="transmembrane region" description="Helical" evidence="1">
    <location>
        <begin position="172"/>
        <end position="200"/>
    </location>
</feature>
<feature type="transmembrane region" description="Helical" evidence="1">
    <location>
        <begin position="139"/>
        <end position="160"/>
    </location>
</feature>
<gene>
    <name evidence="2" type="ORF">M9978_04510</name>
</gene>
<proteinExistence type="predicted"/>
<feature type="transmembrane region" description="Helical" evidence="1">
    <location>
        <begin position="347"/>
        <end position="369"/>
    </location>
</feature>
<feature type="transmembrane region" description="Helical" evidence="1">
    <location>
        <begin position="98"/>
        <end position="118"/>
    </location>
</feature>
<feature type="transmembrane region" description="Helical" evidence="1">
    <location>
        <begin position="297"/>
        <end position="318"/>
    </location>
</feature>
<feature type="transmembrane region" description="Helical" evidence="1">
    <location>
        <begin position="21"/>
        <end position="39"/>
    </location>
</feature>
<protein>
    <submittedName>
        <fullName evidence="2">Uncharacterized protein</fullName>
    </submittedName>
</protein>
<organism evidence="2 3">
    <name type="scientific">Sphingomonas tagetis</name>
    <dbReference type="NCBI Taxonomy" id="2949092"/>
    <lineage>
        <taxon>Bacteria</taxon>
        <taxon>Pseudomonadati</taxon>
        <taxon>Pseudomonadota</taxon>
        <taxon>Alphaproteobacteria</taxon>
        <taxon>Sphingomonadales</taxon>
        <taxon>Sphingomonadaceae</taxon>
        <taxon>Sphingomonas</taxon>
    </lineage>
</organism>
<keyword evidence="1" id="KW-0812">Transmembrane</keyword>
<sequence>MARRDERAVPHRAVALMRWWQTRWFALVAMLLAAVPLLWPAVPPLIDLPGHIGRYRVMLGDEAAVLGQWFEFRWRPVGNLGVDLLVAALGPWLGLETAVKAVVIAIPVLTVGGALWLSRELHGRVSPWALFALPLAYNYPLHFGFVNYALAMALMLPGWALWLRLGPSRLRFALFVAIGLVVWTAHIVGWAMLCLFVFGGEWAVRRSRGDRLIPAALRAGIASLPLAPPALLLFVWRSGGSGGITERWFDLMTKLEGVSIVLRDRWFLLDVASVALLLILIYAAARGRIGRIEPRAAAAAALASIAFLLLPFTLMGSAYADMRLLPYAMLVALAGIAPVASANVQRIALAGLAFFLLRIAANTASLAIYDRDWTRELAALDHVPRGARVLALTGDTCEQPWAHRRISHLPGLAIARRAAFANDQWLLAGAPLLTVKLDGAGFFAQDPSQVVLPAPCPNDPNLLPQKTALAAFPRAPFTHLWLVRPHPFAPGQLSGMTMIWRDGSSMLLEINHKPRLRESRPLE</sequence>
<comment type="caution">
    <text evidence="2">The sequence shown here is derived from an EMBL/GenBank/DDBJ whole genome shotgun (WGS) entry which is preliminary data.</text>
</comment>
<evidence type="ECO:0000256" key="1">
    <source>
        <dbReference type="SAM" id="Phobius"/>
    </source>
</evidence>
<keyword evidence="1" id="KW-1133">Transmembrane helix</keyword>
<evidence type="ECO:0000313" key="2">
    <source>
        <dbReference type="EMBL" id="MCP3729684.1"/>
    </source>
</evidence>
<keyword evidence="1" id="KW-0472">Membrane</keyword>
<reference evidence="2" key="1">
    <citation type="submission" date="2022-05" db="EMBL/GenBank/DDBJ databases">
        <title>Sphingomonas sp. strain MG17 Genome sequencing and assembly.</title>
        <authorList>
            <person name="Kim I."/>
        </authorList>
    </citation>
    <scope>NUCLEOTIDE SEQUENCE</scope>
    <source>
        <strain evidence="2">MG17</strain>
    </source>
</reference>
<dbReference type="RefSeq" id="WP_254291709.1">
    <property type="nucleotide sequence ID" value="NZ_JAMLDX010000002.1"/>
</dbReference>
<name>A0A9X2KJP0_9SPHN</name>
<evidence type="ECO:0000313" key="3">
    <source>
        <dbReference type="Proteomes" id="UP001139451"/>
    </source>
</evidence>